<dbReference type="GeneID" id="107458199"/>
<keyword evidence="1" id="KW-1185">Reference proteome</keyword>
<name>A0A9C6T062_ARADU</name>
<dbReference type="Gene3D" id="3.80.10.10">
    <property type="entry name" value="Ribonuclease Inhibitor"/>
    <property type="match status" value="1"/>
</dbReference>
<proteinExistence type="predicted"/>
<dbReference type="Proteomes" id="UP000515211">
    <property type="component" value="Chromosome 7"/>
</dbReference>
<gene>
    <name evidence="2" type="primary">LOC107458199</name>
</gene>
<sequence length="137" mass="15542">MRSSPSRGTKMRFEPCLRATVASNSSCQRRKVISSMTLNRASSLLSMLAEGNKLTEISENLFSSWTMLTEFNASKNLLNGIPDSIGGLSRLIHLDLHQNNELFHVIHIFLEVKQINMELECLHWYLARTFGTSISRN</sequence>
<dbReference type="InterPro" id="IPR032675">
    <property type="entry name" value="LRR_dom_sf"/>
</dbReference>
<dbReference type="KEGG" id="adu:107458199"/>
<evidence type="ECO:0000313" key="1">
    <source>
        <dbReference type="Proteomes" id="UP000515211"/>
    </source>
</evidence>
<organism evidence="1 2">
    <name type="scientific">Arachis duranensis</name>
    <name type="common">Wild peanut</name>
    <dbReference type="NCBI Taxonomy" id="130453"/>
    <lineage>
        <taxon>Eukaryota</taxon>
        <taxon>Viridiplantae</taxon>
        <taxon>Streptophyta</taxon>
        <taxon>Embryophyta</taxon>
        <taxon>Tracheophyta</taxon>
        <taxon>Spermatophyta</taxon>
        <taxon>Magnoliopsida</taxon>
        <taxon>eudicotyledons</taxon>
        <taxon>Gunneridae</taxon>
        <taxon>Pentapetalae</taxon>
        <taxon>rosids</taxon>
        <taxon>fabids</taxon>
        <taxon>Fabales</taxon>
        <taxon>Fabaceae</taxon>
        <taxon>Papilionoideae</taxon>
        <taxon>50 kb inversion clade</taxon>
        <taxon>dalbergioids sensu lato</taxon>
        <taxon>Dalbergieae</taxon>
        <taxon>Pterocarpus clade</taxon>
        <taxon>Arachis</taxon>
    </lineage>
</organism>
<protein>
    <submittedName>
        <fullName evidence="2">Uncharacterized protein LOC107458199</fullName>
    </submittedName>
</protein>
<evidence type="ECO:0000313" key="2">
    <source>
        <dbReference type="RefSeq" id="XP_052107385.1"/>
    </source>
</evidence>
<accession>A0A9C6T062</accession>
<reference evidence="1" key="1">
    <citation type="journal article" date="2016" name="Nat. Genet.">
        <title>The genome sequences of Arachis duranensis and Arachis ipaensis, the diploid ancestors of cultivated peanut.</title>
        <authorList>
            <person name="Bertioli D.J."/>
            <person name="Cannon S.B."/>
            <person name="Froenicke L."/>
            <person name="Huang G."/>
            <person name="Farmer A.D."/>
            <person name="Cannon E.K."/>
            <person name="Liu X."/>
            <person name="Gao D."/>
            <person name="Clevenger J."/>
            <person name="Dash S."/>
            <person name="Ren L."/>
            <person name="Moretzsohn M.C."/>
            <person name="Shirasawa K."/>
            <person name="Huang W."/>
            <person name="Vidigal B."/>
            <person name="Abernathy B."/>
            <person name="Chu Y."/>
            <person name="Niederhuth C.E."/>
            <person name="Umale P."/>
            <person name="Araujo A.C."/>
            <person name="Kozik A."/>
            <person name="Kim K.D."/>
            <person name="Burow M.D."/>
            <person name="Varshney R.K."/>
            <person name="Wang X."/>
            <person name="Zhang X."/>
            <person name="Barkley N."/>
            <person name="Guimaraes P.M."/>
            <person name="Isobe S."/>
            <person name="Guo B."/>
            <person name="Liao B."/>
            <person name="Stalker H.T."/>
            <person name="Schmitz R.J."/>
            <person name="Scheffler B.E."/>
            <person name="Leal-Bertioli S.C."/>
            <person name="Xun X."/>
            <person name="Jackson S.A."/>
            <person name="Michelmore R."/>
            <person name="Ozias-Akins P."/>
        </authorList>
    </citation>
    <scope>NUCLEOTIDE SEQUENCE [LARGE SCALE GENOMIC DNA]</scope>
    <source>
        <strain evidence="1">cv. V14167</strain>
    </source>
</reference>
<reference evidence="2" key="2">
    <citation type="submission" date="2025-08" db="UniProtKB">
        <authorList>
            <consortium name="RefSeq"/>
        </authorList>
    </citation>
    <scope>IDENTIFICATION</scope>
    <source>
        <tissue evidence="2">Whole plant</tissue>
    </source>
</reference>
<dbReference type="RefSeq" id="XP_052107385.1">
    <property type="nucleotide sequence ID" value="XM_052251425.1"/>
</dbReference>
<dbReference type="SUPFAM" id="SSF52058">
    <property type="entry name" value="L domain-like"/>
    <property type="match status" value="1"/>
</dbReference>
<dbReference type="AlphaFoldDB" id="A0A9C6T062"/>